<dbReference type="AlphaFoldDB" id="A0A5N8W7V4"/>
<keyword evidence="2" id="KW-1185">Reference proteome</keyword>
<sequence>MAATVASVPGALLVETDSGPGSGLCRLTIDTDGPATQLRLRRLLHERLDGDLVHLGDPVLEAAATGKIAQRLCVPVGTDRARALIDTEADHRVIEQLLLAPDSTDSYTGRRRRIALISNASDMAHPGPLQVSAALPALESAAVHLRRATGLDIHPLPIAADTSEQLAATAAALAPGFAAVCLAHTRP</sequence>
<protein>
    <submittedName>
        <fullName evidence="1">Malic enzyme-like protein</fullName>
    </submittedName>
</protein>
<name>A0A5N8W7V4_9ACTN</name>
<dbReference type="EMBL" id="VJZE01000222">
    <property type="protein sequence ID" value="MPY43399.1"/>
    <property type="molecule type" value="Genomic_DNA"/>
</dbReference>
<evidence type="ECO:0000313" key="2">
    <source>
        <dbReference type="Proteomes" id="UP000326979"/>
    </source>
</evidence>
<comment type="caution">
    <text evidence="1">The sequence shown here is derived from an EMBL/GenBank/DDBJ whole genome shotgun (WGS) entry which is preliminary data.</text>
</comment>
<evidence type="ECO:0000313" key="1">
    <source>
        <dbReference type="EMBL" id="MPY43399.1"/>
    </source>
</evidence>
<proteinExistence type="predicted"/>
<dbReference type="Gene3D" id="3.40.50.10380">
    <property type="entry name" value="Malic enzyme, N-terminal domain"/>
    <property type="match status" value="1"/>
</dbReference>
<feature type="non-terminal residue" evidence="1">
    <location>
        <position position="187"/>
    </location>
</feature>
<dbReference type="InterPro" id="IPR046346">
    <property type="entry name" value="Aminoacid_DH-like_N_sf"/>
</dbReference>
<accession>A0A5N8W7V4</accession>
<dbReference type="SUPFAM" id="SSF53223">
    <property type="entry name" value="Aminoacid dehydrogenase-like, N-terminal domain"/>
    <property type="match status" value="1"/>
</dbReference>
<organism evidence="1 2">
    <name type="scientific">Streptomyces phyllanthi</name>
    <dbReference type="NCBI Taxonomy" id="1803180"/>
    <lineage>
        <taxon>Bacteria</taxon>
        <taxon>Bacillati</taxon>
        <taxon>Actinomycetota</taxon>
        <taxon>Actinomycetes</taxon>
        <taxon>Kitasatosporales</taxon>
        <taxon>Streptomycetaceae</taxon>
        <taxon>Streptomyces</taxon>
    </lineage>
</organism>
<dbReference type="GO" id="GO:0016616">
    <property type="term" value="F:oxidoreductase activity, acting on the CH-OH group of donors, NAD or NADP as acceptor"/>
    <property type="evidence" value="ECO:0007669"/>
    <property type="project" value="InterPro"/>
</dbReference>
<dbReference type="InterPro" id="IPR037062">
    <property type="entry name" value="Malic_N_dom_sf"/>
</dbReference>
<dbReference type="Proteomes" id="UP000326979">
    <property type="component" value="Unassembled WGS sequence"/>
</dbReference>
<gene>
    <name evidence="1" type="ORF">FNH04_26830</name>
</gene>
<reference evidence="1 2" key="1">
    <citation type="submission" date="2019-07" db="EMBL/GenBank/DDBJ databases">
        <title>New species of Amycolatopsis and Streptomyces.</title>
        <authorList>
            <person name="Duangmal K."/>
            <person name="Teo W.F.A."/>
            <person name="Lipun K."/>
        </authorList>
    </citation>
    <scope>NUCLEOTIDE SEQUENCE [LARGE SCALE GENOMIC DNA]</scope>
    <source>
        <strain evidence="1 2">TISTR 2346</strain>
    </source>
</reference>
<dbReference type="GO" id="GO:0004470">
    <property type="term" value="F:malic enzyme activity"/>
    <property type="evidence" value="ECO:0007669"/>
    <property type="project" value="InterPro"/>
</dbReference>